<proteinExistence type="predicted"/>
<sequence length="180" mass="20948">MIKDEKQYKLTQQLVGEFEKSLAAIEKDEHRIKADPDGWEIIRGSLKYHVDKLTAEIAEYERLISHDRHEPIPLTIENFNDLPQILIKARIAAKLSQKELADLAGITTEQIQRYEDNDYEDASFLEIKFVIDALDIKIHKGELIVPLDTLRRTPVTKEELLFSRSRTHSKLERQTSKQVQ</sequence>
<feature type="domain" description="HTH cro/C1-type" evidence="1">
    <location>
        <begin position="86"/>
        <end position="143"/>
    </location>
</feature>
<dbReference type="InterPro" id="IPR001387">
    <property type="entry name" value="Cro/C1-type_HTH"/>
</dbReference>
<dbReference type="SMART" id="SM00530">
    <property type="entry name" value="HTH_XRE"/>
    <property type="match status" value="1"/>
</dbReference>
<dbReference type="PROSITE" id="PS50943">
    <property type="entry name" value="HTH_CROC1"/>
    <property type="match status" value="1"/>
</dbReference>
<dbReference type="InterPro" id="IPR010982">
    <property type="entry name" value="Lambda_DNA-bd_dom_sf"/>
</dbReference>
<dbReference type="Gene3D" id="1.10.260.40">
    <property type="entry name" value="lambda repressor-like DNA-binding domains"/>
    <property type="match status" value="1"/>
</dbReference>
<dbReference type="EMBL" id="DSPX01000198">
    <property type="protein sequence ID" value="HGG02743.1"/>
    <property type="molecule type" value="Genomic_DNA"/>
</dbReference>
<dbReference type="CDD" id="cd00093">
    <property type="entry name" value="HTH_XRE"/>
    <property type="match status" value="1"/>
</dbReference>
<organism evidence="2">
    <name type="scientific">Planktothricoides sp. SpSt-374</name>
    <dbReference type="NCBI Taxonomy" id="2282167"/>
    <lineage>
        <taxon>Bacteria</taxon>
        <taxon>Bacillati</taxon>
        <taxon>Cyanobacteriota</taxon>
        <taxon>Cyanophyceae</taxon>
        <taxon>Oscillatoriophycideae</taxon>
        <taxon>Oscillatoriales</taxon>
        <taxon>Oscillatoriaceae</taxon>
        <taxon>Planktothricoides</taxon>
    </lineage>
</organism>
<dbReference type="SUPFAM" id="SSF47413">
    <property type="entry name" value="lambda repressor-like DNA-binding domains"/>
    <property type="match status" value="1"/>
</dbReference>
<evidence type="ECO:0000259" key="1">
    <source>
        <dbReference type="PROSITE" id="PS50943"/>
    </source>
</evidence>
<dbReference type="Pfam" id="PF01381">
    <property type="entry name" value="HTH_3"/>
    <property type="match status" value="1"/>
</dbReference>
<gene>
    <name evidence="2" type="ORF">ENR15_19410</name>
</gene>
<protein>
    <submittedName>
        <fullName evidence="2">XRE family transcriptional regulator</fullName>
    </submittedName>
</protein>
<accession>A0A7C3ZM46</accession>
<dbReference type="GO" id="GO:0003677">
    <property type="term" value="F:DNA binding"/>
    <property type="evidence" value="ECO:0007669"/>
    <property type="project" value="InterPro"/>
</dbReference>
<reference evidence="2" key="1">
    <citation type="journal article" date="2020" name="mSystems">
        <title>Genome- and Community-Level Interaction Insights into Carbon Utilization and Element Cycling Functions of Hydrothermarchaeota in Hydrothermal Sediment.</title>
        <authorList>
            <person name="Zhou Z."/>
            <person name="Liu Y."/>
            <person name="Xu W."/>
            <person name="Pan J."/>
            <person name="Luo Z.H."/>
            <person name="Li M."/>
        </authorList>
    </citation>
    <scope>NUCLEOTIDE SEQUENCE [LARGE SCALE GENOMIC DNA]</scope>
    <source>
        <strain evidence="2">SpSt-374</strain>
    </source>
</reference>
<name>A0A7C3ZM46_9CYAN</name>
<evidence type="ECO:0000313" key="2">
    <source>
        <dbReference type="EMBL" id="HGG02743.1"/>
    </source>
</evidence>
<comment type="caution">
    <text evidence="2">The sequence shown here is derived from an EMBL/GenBank/DDBJ whole genome shotgun (WGS) entry which is preliminary data.</text>
</comment>
<dbReference type="AlphaFoldDB" id="A0A7C3ZM46"/>